<dbReference type="SUPFAM" id="SSF57850">
    <property type="entry name" value="RING/U-box"/>
    <property type="match status" value="2"/>
</dbReference>
<evidence type="ECO:0000256" key="1">
    <source>
        <dbReference type="ARBA" id="ARBA00004906"/>
    </source>
</evidence>
<keyword evidence="3" id="KW-0479">Metal-binding</keyword>
<dbReference type="RefSeq" id="XP_018022151.1">
    <property type="nucleotide sequence ID" value="XM_018166662.2"/>
</dbReference>
<evidence type="ECO:0000313" key="10">
    <source>
        <dbReference type="Proteomes" id="UP000694843"/>
    </source>
</evidence>
<evidence type="ECO:0000256" key="8">
    <source>
        <dbReference type="SAM" id="MobiDB-lite"/>
    </source>
</evidence>
<dbReference type="PANTHER" id="PTHR22770">
    <property type="entry name" value="UBIQUITIN CONJUGATING ENZYME 7 INTERACTING PROTEIN-RELATED"/>
    <property type="match status" value="1"/>
</dbReference>
<feature type="region of interest" description="Disordered" evidence="8">
    <location>
        <begin position="1473"/>
        <end position="1494"/>
    </location>
</feature>
<comment type="pathway">
    <text evidence="1">Protein modification; protein ubiquitination.</text>
</comment>
<feature type="compositionally biased region" description="Polar residues" evidence="8">
    <location>
        <begin position="153"/>
        <end position="162"/>
    </location>
</feature>
<evidence type="ECO:0000313" key="11">
    <source>
        <dbReference type="RefSeq" id="XP_018022151.1"/>
    </source>
</evidence>
<dbReference type="CDD" id="cd20339">
    <property type="entry name" value="BRcat_RBR_RNF216"/>
    <property type="match status" value="1"/>
</dbReference>
<keyword evidence="4" id="KW-0677">Repeat</keyword>
<feature type="compositionally biased region" description="Basic and acidic residues" evidence="8">
    <location>
        <begin position="126"/>
        <end position="152"/>
    </location>
</feature>
<evidence type="ECO:0000256" key="6">
    <source>
        <dbReference type="ARBA" id="ARBA00022786"/>
    </source>
</evidence>
<dbReference type="CDD" id="cd20353">
    <property type="entry name" value="Rcat_RBR_RNF216"/>
    <property type="match status" value="1"/>
</dbReference>
<dbReference type="GeneID" id="108678287"/>
<feature type="domain" description="RING-type" evidence="9">
    <location>
        <begin position="911"/>
        <end position="1130"/>
    </location>
</feature>
<feature type="compositionally biased region" description="Polar residues" evidence="8">
    <location>
        <begin position="685"/>
        <end position="701"/>
    </location>
</feature>
<evidence type="ECO:0000256" key="2">
    <source>
        <dbReference type="ARBA" id="ARBA00022679"/>
    </source>
</evidence>
<organism evidence="10 11">
    <name type="scientific">Hyalella azteca</name>
    <name type="common">Amphipod</name>
    <dbReference type="NCBI Taxonomy" id="294128"/>
    <lineage>
        <taxon>Eukaryota</taxon>
        <taxon>Metazoa</taxon>
        <taxon>Ecdysozoa</taxon>
        <taxon>Arthropoda</taxon>
        <taxon>Crustacea</taxon>
        <taxon>Multicrustacea</taxon>
        <taxon>Malacostraca</taxon>
        <taxon>Eumalacostraca</taxon>
        <taxon>Peracarida</taxon>
        <taxon>Amphipoda</taxon>
        <taxon>Senticaudata</taxon>
        <taxon>Talitrida</taxon>
        <taxon>Talitroidea</taxon>
        <taxon>Hyalellidae</taxon>
        <taxon>Hyalella</taxon>
    </lineage>
</organism>
<dbReference type="GO" id="GO:0016740">
    <property type="term" value="F:transferase activity"/>
    <property type="evidence" value="ECO:0007669"/>
    <property type="project" value="UniProtKB-KW"/>
</dbReference>
<dbReference type="KEGG" id="hazt:108678287"/>
<keyword evidence="5" id="KW-0863">Zinc-finger</keyword>
<dbReference type="GO" id="GO:0008270">
    <property type="term" value="F:zinc ion binding"/>
    <property type="evidence" value="ECO:0007669"/>
    <property type="project" value="UniProtKB-KW"/>
</dbReference>
<dbReference type="Proteomes" id="UP000694843">
    <property type="component" value="Unplaced"/>
</dbReference>
<dbReference type="InterPro" id="IPR047545">
    <property type="entry name" value="BRcat_RBR_RNF216"/>
</dbReference>
<dbReference type="InterPro" id="IPR051628">
    <property type="entry name" value="LUBAC_E3_Ligases"/>
</dbReference>
<feature type="compositionally biased region" description="Polar residues" evidence="8">
    <location>
        <begin position="367"/>
        <end position="377"/>
    </location>
</feature>
<dbReference type="Pfam" id="PF26200">
    <property type="entry name" value="Rcat_RNF216"/>
    <property type="match status" value="1"/>
</dbReference>
<dbReference type="OrthoDB" id="10009520at2759"/>
<gene>
    <name evidence="11" type="primary">LOC108678287</name>
</gene>
<evidence type="ECO:0000259" key="9">
    <source>
        <dbReference type="PROSITE" id="PS51873"/>
    </source>
</evidence>
<feature type="compositionally biased region" description="Polar residues" evidence="8">
    <location>
        <begin position="93"/>
        <end position="106"/>
    </location>
</feature>
<feature type="region of interest" description="Disordered" evidence="8">
    <location>
        <begin position="88"/>
        <end position="170"/>
    </location>
</feature>
<proteinExistence type="predicted"/>
<evidence type="ECO:0000256" key="7">
    <source>
        <dbReference type="ARBA" id="ARBA00022833"/>
    </source>
</evidence>
<evidence type="ECO:0000256" key="5">
    <source>
        <dbReference type="ARBA" id="ARBA00022771"/>
    </source>
</evidence>
<feature type="compositionally biased region" description="Pro residues" evidence="8">
    <location>
        <begin position="1292"/>
        <end position="1321"/>
    </location>
</feature>
<dbReference type="InterPro" id="IPR047546">
    <property type="entry name" value="Rcat_RBR_RNF216"/>
</dbReference>
<evidence type="ECO:0000256" key="4">
    <source>
        <dbReference type="ARBA" id="ARBA00022737"/>
    </source>
</evidence>
<feature type="region of interest" description="Disordered" evidence="8">
    <location>
        <begin position="639"/>
        <end position="719"/>
    </location>
</feature>
<name>A0A8B7PAD1_HYAAZ</name>
<keyword evidence="7" id="KW-0862">Zinc</keyword>
<feature type="region of interest" description="Disordered" evidence="8">
    <location>
        <begin position="1280"/>
        <end position="1328"/>
    </location>
</feature>
<keyword evidence="2" id="KW-0808">Transferase</keyword>
<protein>
    <submittedName>
        <fullName evidence="11">Uncharacterized protein LOC108678287 isoform X1</fullName>
    </submittedName>
</protein>
<keyword evidence="10" id="KW-1185">Reference proteome</keyword>
<sequence length="1515" mass="168850">MEDSLDQAFEIVAGVEDYLSKNVLPKARKNSHHNCDSLFQEAESLLLKGLPKVNVLDKLCKETLAKYPPLLFSSQADVESEGENVIPEYSVDINESSIPVDNVNSTDETEKNESQSPALPSCHILSEPKNKQRKMQDEDPASKTNSKSKDGNTDVSEPQPSCSGYKKQVSAVPEVTIESDDDSVGSVECLNCQKSVASNKDVIVVDDTSENVEDEVQVVNTKDVPDVVTLLNEATQKLPCKHSRKCSHRNCCSSNSELRDDEIHEEAEELLQHLPFSTYDAVSSAVKNWYHDSNRKYAVMSILIAEAAFKGKEIPQSTYKALKNLAPKKRDLTHVEDVEEQPGKRKTSSMTRPETTESKDAYFESPESPQHSGFSITIDNRPSHLNPHVFLDPLNIYNEMKYGDVMNPLLSGDGASHTGMQWPSGTTVKSETSEVPYGKSFPSKSNVHEMLFKDADLKETHDEYALTNVPKCTKLREFRQRTCSGSTMLSSHDEPTNAPEIISQDFGVEERVLFKEENIDMEEDAPPEVPANIDEIHPEDIGADEEQVTVEDPQLNDGAAGVLDDVQRQNWIEEKTALVASIIETVPVCTIAERVRLCFSDVDIEQVIDSLLNSASPAPEVNAADRVQRDEAVAGPSGWSAFRTVKNGDRASAASTSTEGSMPGLKEFIPSRPGGALHLSDDEVTSSVDEAGPSTSGSNKEAASHDDEQEDEEWVESHSRTLREMFPDADPEYLATRCEEVKPEVARFEALAVELMETKNYPKMEEYLARKKRREMRKKFLDGMTVPEFLELFEEPEKVFYDSSKKMSAEYRNNSRAQLLNDLPFHLSKEVDHVLNANNYHYLPSLRQLKLYEKCGRRKTKRKETPISGELEDFFLKELCYARLEESIERHRAAQEEAKKEAFAAAKVAGLLCTCPICCEDEILEEDMRACASLDSPHLFCKTCVRRYCEEQIGQGSLKFTCLEGSCKEEFSLNVLKTVLKSSVFSNLLKRKQAEEIVAAGIADLECCPFCNFATIMPNKEDKIFNCLNPECLKDTCRLCKELSHIPLRCEEVETKSQLSARTYLENQMSEAMVRECYKCGQRFIKEDGCNKMVCSCGAVMCYLCKKPIRGYDHFTDQGRAAAGGLTPSENGKCALWSNSLKLHAEEVQKRAAEAKKTLDPDVQLKHDPTKDVPQVPDFLQNPHPYVVVPPPQRAHRPPDAPVNIVARPLRAGNAFQLGVEGRRHMHEPFGPWGPHYNLIADDAAVFGDLLQGRAAPEPMILQPQPAHLYHFHPPFVRNPVEPHRPVAAGRNPPPPPAHGARDPPPPPPPPAHAGRHPPPAHGGAGAAAMAAGNWLQVQVNLDHRNLHNPRVEVQAGGGGNNHWEIQYNVLPRRAPQPVNELPARQPPPAEAFAPDVFRRMPPIPTAFHPMNNLAREAAGRPARVHRPYAAVVPPPMPLDQLDGDARQYLFGDLVNDNNLEGHAVVYEPNNALARPERPNRAAEERANEDGNGEAAFRRLLRELDHPENDIMDMF</sequence>
<reference evidence="11" key="1">
    <citation type="submission" date="2025-08" db="UniProtKB">
        <authorList>
            <consortium name="RefSeq"/>
        </authorList>
    </citation>
    <scope>IDENTIFICATION</scope>
    <source>
        <tissue evidence="11">Whole organism</tissue>
    </source>
</reference>
<dbReference type="InterPro" id="IPR044066">
    <property type="entry name" value="TRIAD_supradom"/>
</dbReference>
<dbReference type="Gene3D" id="1.20.120.1750">
    <property type="match status" value="1"/>
</dbReference>
<accession>A0A8B7PAD1</accession>
<dbReference type="PANTHER" id="PTHR22770:SF47">
    <property type="entry name" value="E3 UBIQUITIN-PROTEIN LIGASE RNF216"/>
    <property type="match status" value="1"/>
</dbReference>
<dbReference type="PROSITE" id="PS51873">
    <property type="entry name" value="TRIAD"/>
    <property type="match status" value="1"/>
</dbReference>
<keyword evidence="6" id="KW-0833">Ubl conjugation pathway</keyword>
<evidence type="ECO:0000256" key="3">
    <source>
        <dbReference type="ARBA" id="ARBA00022723"/>
    </source>
</evidence>
<feature type="region of interest" description="Disordered" evidence="8">
    <location>
        <begin position="332"/>
        <end position="377"/>
    </location>
</feature>
<feature type="compositionally biased region" description="Basic and acidic residues" evidence="8">
    <location>
        <begin position="1475"/>
        <end position="1489"/>
    </location>
</feature>